<organism evidence="1 2">
    <name type="scientific">Mycena sanguinolenta</name>
    <dbReference type="NCBI Taxonomy" id="230812"/>
    <lineage>
        <taxon>Eukaryota</taxon>
        <taxon>Fungi</taxon>
        <taxon>Dikarya</taxon>
        <taxon>Basidiomycota</taxon>
        <taxon>Agaricomycotina</taxon>
        <taxon>Agaricomycetes</taxon>
        <taxon>Agaricomycetidae</taxon>
        <taxon>Agaricales</taxon>
        <taxon>Marasmiineae</taxon>
        <taxon>Mycenaceae</taxon>
        <taxon>Mycena</taxon>
    </lineage>
</organism>
<keyword evidence="2" id="KW-1185">Reference proteome</keyword>
<evidence type="ECO:0000313" key="1">
    <source>
        <dbReference type="EMBL" id="KAF7374537.1"/>
    </source>
</evidence>
<protein>
    <recommendedName>
        <fullName evidence="3">Hydrophobin</fullName>
    </recommendedName>
</protein>
<comment type="caution">
    <text evidence="1">The sequence shown here is derived from an EMBL/GenBank/DDBJ whole genome shotgun (WGS) entry which is preliminary data.</text>
</comment>
<evidence type="ECO:0008006" key="3">
    <source>
        <dbReference type="Google" id="ProtNLM"/>
    </source>
</evidence>
<sequence length="142" mass="14669">MYEKLLSVRHPVGDQAAYKARGAAHASRRPRSLPPTPPIVMLLQLSVPALFATVAVAVAGPLQTPILMSFDGSVCCELAGNSAKLGQRLNDNGAKFDPDQGVATFCTAASSPPCSNADDVFCAGSIGIVGFDVVGYNCTLAC</sequence>
<gene>
    <name evidence="1" type="ORF">MSAN_00338300</name>
</gene>
<reference evidence="1" key="1">
    <citation type="submission" date="2020-05" db="EMBL/GenBank/DDBJ databases">
        <title>Mycena genomes resolve the evolution of fungal bioluminescence.</title>
        <authorList>
            <person name="Tsai I.J."/>
        </authorList>
    </citation>
    <scope>NUCLEOTIDE SEQUENCE</scope>
    <source>
        <strain evidence="1">160909Yilan</strain>
    </source>
</reference>
<evidence type="ECO:0000313" key="2">
    <source>
        <dbReference type="Proteomes" id="UP000623467"/>
    </source>
</evidence>
<dbReference type="AlphaFoldDB" id="A0A8H6ZBF9"/>
<proteinExistence type="predicted"/>
<accession>A0A8H6ZBF9</accession>
<dbReference type="EMBL" id="JACAZH010000002">
    <property type="protein sequence ID" value="KAF7374537.1"/>
    <property type="molecule type" value="Genomic_DNA"/>
</dbReference>
<name>A0A8H6ZBF9_9AGAR</name>
<dbReference type="Proteomes" id="UP000623467">
    <property type="component" value="Unassembled WGS sequence"/>
</dbReference>